<protein>
    <submittedName>
        <fullName evidence="2">MerR family transcriptional regulator</fullName>
    </submittedName>
</protein>
<keyword evidence="3" id="KW-1185">Reference proteome</keyword>
<dbReference type="SUPFAM" id="SSF46955">
    <property type="entry name" value="Putative DNA-binding domain"/>
    <property type="match status" value="1"/>
</dbReference>
<dbReference type="Proteomes" id="UP000175679">
    <property type="component" value="Unassembled WGS sequence"/>
</dbReference>
<evidence type="ECO:0000259" key="1">
    <source>
        <dbReference type="PROSITE" id="PS50937"/>
    </source>
</evidence>
<dbReference type="EMBL" id="MJMG01000008">
    <property type="protein sequence ID" value="OEY86539.1"/>
    <property type="molecule type" value="Genomic_DNA"/>
</dbReference>
<dbReference type="SMART" id="SM00422">
    <property type="entry name" value="HTH_MERR"/>
    <property type="match status" value="1"/>
</dbReference>
<dbReference type="CDD" id="cd04765">
    <property type="entry name" value="HTH_MlrA-like_sg2"/>
    <property type="match status" value="1"/>
</dbReference>
<dbReference type="OrthoDB" id="9810140at2"/>
<sequence length="101" mass="12125">MNKEKLLFTIGEVARQLSLEQHVLRFWESQFGQIKPVKCKSRRLYDRKCIETIKTIKHMLYDKGYTIKGAQKELKNNKELEDNSRSLLKEIRDWLITQINE</sequence>
<feature type="domain" description="HTH merR-type" evidence="1">
    <location>
        <begin position="7"/>
        <end position="76"/>
    </location>
</feature>
<dbReference type="InterPro" id="IPR000551">
    <property type="entry name" value="MerR-type_HTH_dom"/>
</dbReference>
<name>A0A1E7QJY9_WOLPI</name>
<comment type="caution">
    <text evidence="2">The sequence shown here is derived from an EMBL/GenBank/DDBJ whole genome shotgun (WGS) entry which is preliminary data.</text>
</comment>
<dbReference type="RefSeq" id="WP_070065155.1">
    <property type="nucleotide sequence ID" value="NZ_MJMG01000008.1"/>
</dbReference>
<evidence type="ECO:0000313" key="3">
    <source>
        <dbReference type="Proteomes" id="UP000175679"/>
    </source>
</evidence>
<dbReference type="GO" id="GO:0003677">
    <property type="term" value="F:DNA binding"/>
    <property type="evidence" value="ECO:0007669"/>
    <property type="project" value="InterPro"/>
</dbReference>
<evidence type="ECO:0000313" key="2">
    <source>
        <dbReference type="EMBL" id="OEY86539.1"/>
    </source>
</evidence>
<accession>A0A1E7QJY9</accession>
<reference evidence="2 3" key="1">
    <citation type="submission" date="2016-09" db="EMBL/GenBank/DDBJ databases">
        <title>Genomic evidence for plant-parasitic nematodes as the earliest Wolbachia hosts.</title>
        <authorList>
            <person name="Brown A.M."/>
            <person name="Wasala S.K."/>
            <person name="Howe D.K."/>
            <person name="Peetz A.B."/>
            <person name="Zasada I.A."/>
            <person name="Denver D.R."/>
        </authorList>
    </citation>
    <scope>NUCLEOTIDE SEQUENCE [LARGE SCALE GENOMIC DNA]</scope>
    <source>
        <strain evidence="3">wPpe</strain>
    </source>
</reference>
<proteinExistence type="predicted"/>
<dbReference type="AlphaFoldDB" id="A0A1E7QJY9"/>
<dbReference type="Pfam" id="PF13411">
    <property type="entry name" value="MerR_1"/>
    <property type="match status" value="1"/>
</dbReference>
<dbReference type="GO" id="GO:0006355">
    <property type="term" value="P:regulation of DNA-templated transcription"/>
    <property type="evidence" value="ECO:0007669"/>
    <property type="project" value="InterPro"/>
</dbReference>
<dbReference type="InterPro" id="IPR009061">
    <property type="entry name" value="DNA-bd_dom_put_sf"/>
</dbReference>
<gene>
    <name evidence="2" type="ORF">BIY23_03165</name>
</gene>
<organism evidence="2 3">
    <name type="scientific">Wolbachia pipientis</name>
    <dbReference type="NCBI Taxonomy" id="955"/>
    <lineage>
        <taxon>Bacteria</taxon>
        <taxon>Pseudomonadati</taxon>
        <taxon>Pseudomonadota</taxon>
        <taxon>Alphaproteobacteria</taxon>
        <taxon>Rickettsiales</taxon>
        <taxon>Anaplasmataceae</taxon>
        <taxon>Wolbachieae</taxon>
        <taxon>Wolbachia</taxon>
    </lineage>
</organism>
<dbReference type="PROSITE" id="PS50937">
    <property type="entry name" value="HTH_MERR_2"/>
    <property type="match status" value="1"/>
</dbReference>
<dbReference type="Gene3D" id="1.10.1660.10">
    <property type="match status" value="1"/>
</dbReference>